<dbReference type="Gene3D" id="1.10.238.10">
    <property type="entry name" value="EF-hand"/>
    <property type="match status" value="1"/>
</dbReference>
<evidence type="ECO:0000313" key="6">
    <source>
        <dbReference type="Proteomes" id="UP000095751"/>
    </source>
</evidence>
<feature type="compositionally biased region" description="Basic and acidic residues" evidence="2">
    <location>
        <begin position="1"/>
        <end position="11"/>
    </location>
</feature>
<feature type="region of interest" description="Disordered" evidence="2">
    <location>
        <begin position="1"/>
        <end position="21"/>
    </location>
</feature>
<dbReference type="AlphaFoldDB" id="A0A1E7ET57"/>
<dbReference type="Pfam" id="PF13202">
    <property type="entry name" value="EF-hand_5"/>
    <property type="match status" value="1"/>
</dbReference>
<feature type="transmembrane region" description="Helical" evidence="3">
    <location>
        <begin position="148"/>
        <end position="169"/>
    </location>
</feature>
<evidence type="ECO:0000313" key="5">
    <source>
        <dbReference type="EMBL" id="OEU08984.1"/>
    </source>
</evidence>
<dbReference type="SUPFAM" id="SSF47473">
    <property type="entry name" value="EF-hand"/>
    <property type="match status" value="1"/>
</dbReference>
<keyword evidence="3" id="KW-0812">Transmembrane</keyword>
<reference evidence="5 6" key="1">
    <citation type="submission" date="2016-09" db="EMBL/GenBank/DDBJ databases">
        <title>Extensive genetic diversity and differential bi-allelic expression allows diatom success in the polar Southern Ocean.</title>
        <authorList>
            <consortium name="DOE Joint Genome Institute"/>
            <person name="Mock T."/>
            <person name="Otillar R.P."/>
            <person name="Strauss J."/>
            <person name="Dupont C."/>
            <person name="Frickenhaus S."/>
            <person name="Maumus F."/>
            <person name="Mcmullan M."/>
            <person name="Sanges R."/>
            <person name="Schmutz J."/>
            <person name="Toseland A."/>
            <person name="Valas R."/>
            <person name="Veluchamy A."/>
            <person name="Ward B.J."/>
            <person name="Allen A."/>
            <person name="Barry K."/>
            <person name="Falciatore A."/>
            <person name="Ferrante M."/>
            <person name="Fortunato A.E."/>
            <person name="Gloeckner G."/>
            <person name="Gruber A."/>
            <person name="Hipkin R."/>
            <person name="Janech M."/>
            <person name="Kroth P."/>
            <person name="Leese F."/>
            <person name="Lindquist E."/>
            <person name="Lyon B.R."/>
            <person name="Martin J."/>
            <person name="Mayer C."/>
            <person name="Parker M."/>
            <person name="Quesneville H."/>
            <person name="Raymond J."/>
            <person name="Uhlig C."/>
            <person name="Valentin K.U."/>
            <person name="Worden A.Z."/>
            <person name="Armbrust E.V."/>
            <person name="Bowler C."/>
            <person name="Green B."/>
            <person name="Moulton V."/>
            <person name="Van Oosterhout C."/>
            <person name="Grigoriev I."/>
        </authorList>
    </citation>
    <scope>NUCLEOTIDE SEQUENCE [LARGE SCALE GENOMIC DNA]</scope>
    <source>
        <strain evidence="5 6">CCMP1102</strain>
    </source>
</reference>
<feature type="transmembrane region" description="Helical" evidence="3">
    <location>
        <begin position="84"/>
        <end position="101"/>
    </location>
</feature>
<dbReference type="InParanoid" id="A0A1E7ET57"/>
<gene>
    <name evidence="5" type="ORF">FRACYDRAFT_271644</name>
</gene>
<dbReference type="CDD" id="cd00051">
    <property type="entry name" value="EFh"/>
    <property type="match status" value="1"/>
</dbReference>
<evidence type="ECO:0000259" key="4">
    <source>
        <dbReference type="PROSITE" id="PS50222"/>
    </source>
</evidence>
<organism evidence="5 6">
    <name type="scientific">Fragilariopsis cylindrus CCMP1102</name>
    <dbReference type="NCBI Taxonomy" id="635003"/>
    <lineage>
        <taxon>Eukaryota</taxon>
        <taxon>Sar</taxon>
        <taxon>Stramenopiles</taxon>
        <taxon>Ochrophyta</taxon>
        <taxon>Bacillariophyta</taxon>
        <taxon>Bacillariophyceae</taxon>
        <taxon>Bacillariophycidae</taxon>
        <taxon>Bacillariales</taxon>
        <taxon>Bacillariaceae</taxon>
        <taxon>Fragilariopsis</taxon>
    </lineage>
</organism>
<dbReference type="PANTHER" id="PTHR37314:SF4">
    <property type="entry name" value="UPF0700 TRANSMEMBRANE PROTEIN YOAK"/>
    <property type="match status" value="1"/>
</dbReference>
<keyword evidence="6" id="KW-1185">Reference proteome</keyword>
<protein>
    <recommendedName>
        <fullName evidence="4">EF-hand domain-containing protein</fullName>
    </recommendedName>
</protein>
<dbReference type="InterPro" id="IPR011992">
    <property type="entry name" value="EF-hand-dom_pair"/>
</dbReference>
<keyword evidence="1" id="KW-0106">Calcium</keyword>
<feature type="compositionally biased region" description="Polar residues" evidence="2">
    <location>
        <begin position="12"/>
        <end position="21"/>
    </location>
</feature>
<dbReference type="PROSITE" id="PS00018">
    <property type="entry name" value="EF_HAND_1"/>
    <property type="match status" value="1"/>
</dbReference>
<feature type="domain" description="EF-hand" evidence="4">
    <location>
        <begin position="377"/>
        <end position="410"/>
    </location>
</feature>
<dbReference type="KEGG" id="fcy:FRACYDRAFT_271644"/>
<feature type="transmembrane region" description="Helical" evidence="3">
    <location>
        <begin position="287"/>
        <end position="308"/>
    </location>
</feature>
<dbReference type="PROSITE" id="PS50222">
    <property type="entry name" value="EF_HAND_2"/>
    <property type="match status" value="2"/>
</dbReference>
<dbReference type="PANTHER" id="PTHR37314">
    <property type="entry name" value="SLR0142 PROTEIN"/>
    <property type="match status" value="1"/>
</dbReference>
<dbReference type="OrthoDB" id="43894at2759"/>
<dbReference type="Pfam" id="PF06912">
    <property type="entry name" value="DUF1275"/>
    <property type="match status" value="1"/>
</dbReference>
<evidence type="ECO:0000256" key="3">
    <source>
        <dbReference type="SAM" id="Phobius"/>
    </source>
</evidence>
<dbReference type="InterPro" id="IPR010699">
    <property type="entry name" value="DUF1275"/>
</dbReference>
<evidence type="ECO:0000256" key="2">
    <source>
        <dbReference type="SAM" id="MobiDB-lite"/>
    </source>
</evidence>
<dbReference type="Proteomes" id="UP000095751">
    <property type="component" value="Unassembled WGS sequence"/>
</dbReference>
<keyword evidence="3" id="KW-1133">Transmembrane helix</keyword>
<sequence length="410" mass="44957">MDEIKMDEIKTPNDSTGDTSSQEFLTRAVATVGSGLPHPPSMDEEFGSAINMDKPERKASQAKSKRLHAGASKLFGDDYNLTEFYFVVFAACLIALNSGFVNGTTMSGYLIGGVAGTSRNPDSQMVAGFAGSYTNTATALQEHQWERYSYNLCLILSYMFGSFIAAMICPHAKPYVIEPKYGPTFMIGGTFLLAASFLAINELPSRYIFFLVTASNGIQNGIASIYSANLIRCTLTGATTDIAIVIAQAINGNYKGFARGCVLSLIVFFFWLGGILAFWGVREFTTYTLLINAGLFYMCGFTLVFYLVKEVGVSFHDALFGTWHWKKVLKKLDTADGDLTKEKLIQIFDDIDAAGDGSGDIDLDELVFGLKKAEVMMKDHQARKLFRAADENGDGVISREEWESLANKVL</sequence>
<name>A0A1E7ET57_9STRA</name>
<dbReference type="InterPro" id="IPR018247">
    <property type="entry name" value="EF_Hand_1_Ca_BS"/>
</dbReference>
<dbReference type="InterPro" id="IPR002048">
    <property type="entry name" value="EF_hand_dom"/>
</dbReference>
<feature type="transmembrane region" description="Helical" evidence="3">
    <location>
        <begin position="181"/>
        <end position="201"/>
    </location>
</feature>
<dbReference type="EMBL" id="KV784378">
    <property type="protein sequence ID" value="OEU08984.1"/>
    <property type="molecule type" value="Genomic_DNA"/>
</dbReference>
<dbReference type="SMART" id="SM00054">
    <property type="entry name" value="EFh"/>
    <property type="match status" value="2"/>
</dbReference>
<accession>A0A1E7ET57</accession>
<proteinExistence type="predicted"/>
<dbReference type="GO" id="GO:0005509">
    <property type="term" value="F:calcium ion binding"/>
    <property type="evidence" value="ECO:0007669"/>
    <property type="project" value="InterPro"/>
</dbReference>
<feature type="transmembrane region" description="Helical" evidence="3">
    <location>
        <begin position="261"/>
        <end position="281"/>
    </location>
</feature>
<feature type="domain" description="EF-hand" evidence="4">
    <location>
        <begin position="339"/>
        <end position="376"/>
    </location>
</feature>
<evidence type="ECO:0000256" key="1">
    <source>
        <dbReference type="ARBA" id="ARBA00022837"/>
    </source>
</evidence>
<keyword evidence="3" id="KW-0472">Membrane</keyword>